<dbReference type="RefSeq" id="WP_269905346.1">
    <property type="nucleotide sequence ID" value="NZ_JAPFQA010000004.1"/>
</dbReference>
<dbReference type="SUPFAM" id="SSF53335">
    <property type="entry name" value="S-adenosyl-L-methionine-dependent methyltransferases"/>
    <property type="match status" value="1"/>
</dbReference>
<gene>
    <name evidence="2" type="ORF">OOJ09_11595</name>
</gene>
<dbReference type="GO" id="GO:0008168">
    <property type="term" value="F:methyltransferase activity"/>
    <property type="evidence" value="ECO:0007669"/>
    <property type="project" value="UniProtKB-KW"/>
</dbReference>
<reference evidence="2" key="1">
    <citation type="submission" date="2022-11" db="EMBL/GenBank/DDBJ databases">
        <authorList>
            <person name="Coimbra C."/>
        </authorList>
    </citation>
    <scope>NUCLEOTIDE SEQUENCE</scope>
    <source>
        <strain evidence="2">Jales19</strain>
    </source>
</reference>
<comment type="caution">
    <text evidence="2">The sequence shown here is derived from an EMBL/GenBank/DDBJ whole genome shotgun (WGS) entry which is preliminary data.</text>
</comment>
<dbReference type="Pfam" id="PF13847">
    <property type="entry name" value="Methyltransf_31"/>
    <property type="match status" value="1"/>
</dbReference>
<dbReference type="Gene3D" id="3.40.50.150">
    <property type="entry name" value="Vaccinia Virus protein VP39"/>
    <property type="match status" value="1"/>
</dbReference>
<feature type="domain" description="Methyltransferase" evidence="1">
    <location>
        <begin position="64"/>
        <end position="169"/>
    </location>
</feature>
<dbReference type="Proteomes" id="UP001152178">
    <property type="component" value="Unassembled WGS sequence"/>
</dbReference>
<proteinExistence type="predicted"/>
<evidence type="ECO:0000313" key="2">
    <source>
        <dbReference type="EMBL" id="MCZ8544827.1"/>
    </source>
</evidence>
<protein>
    <submittedName>
        <fullName evidence="2">Methyltransferase domain-containing protein</fullName>
    </submittedName>
</protein>
<dbReference type="EMBL" id="JAPFQA010000004">
    <property type="protein sequence ID" value="MCZ8544827.1"/>
    <property type="molecule type" value="Genomic_DNA"/>
</dbReference>
<dbReference type="CDD" id="cd02440">
    <property type="entry name" value="AdoMet_MTases"/>
    <property type="match status" value="1"/>
</dbReference>
<dbReference type="InterPro" id="IPR029063">
    <property type="entry name" value="SAM-dependent_MTases_sf"/>
</dbReference>
<organism evidence="2 3">
    <name type="scientific">Mesorhizobium qingshengii</name>
    <dbReference type="NCBI Taxonomy" id="1165689"/>
    <lineage>
        <taxon>Bacteria</taxon>
        <taxon>Pseudomonadati</taxon>
        <taxon>Pseudomonadota</taxon>
        <taxon>Alphaproteobacteria</taxon>
        <taxon>Hyphomicrobiales</taxon>
        <taxon>Phyllobacteriaceae</taxon>
        <taxon>Mesorhizobium</taxon>
    </lineage>
</organism>
<dbReference type="GO" id="GO:0032259">
    <property type="term" value="P:methylation"/>
    <property type="evidence" value="ECO:0007669"/>
    <property type="project" value="UniProtKB-KW"/>
</dbReference>
<accession>A0ABT4QTE1</accession>
<keyword evidence="2" id="KW-0489">Methyltransferase</keyword>
<dbReference type="PANTHER" id="PTHR42912">
    <property type="entry name" value="METHYLTRANSFERASE"/>
    <property type="match status" value="1"/>
</dbReference>
<evidence type="ECO:0000259" key="1">
    <source>
        <dbReference type="Pfam" id="PF13847"/>
    </source>
</evidence>
<evidence type="ECO:0000313" key="3">
    <source>
        <dbReference type="Proteomes" id="UP001152178"/>
    </source>
</evidence>
<keyword evidence="3" id="KW-1185">Reference proteome</keyword>
<dbReference type="InterPro" id="IPR050508">
    <property type="entry name" value="Methyltransf_Superfamily"/>
</dbReference>
<keyword evidence="2" id="KW-0808">Transferase</keyword>
<dbReference type="InterPro" id="IPR025714">
    <property type="entry name" value="Methyltranfer_dom"/>
</dbReference>
<name>A0ABT4QTE1_9HYPH</name>
<sequence>MDARKIIGQTIESPGPAGGISEARAHLHGMWEAVAEAWAKHADYIDTRAAGITGKLLDLSSPRPGERVLELACGAGGVGLAAARLVTPGGEVVLSDVAASMTAIAASRAAALGVHNVRTRELDLESIDERDCSYDVVLCREGLMFAFDPAKAAREIFRVLRPGGRVALAVWGPREQNPWLKLIFDGVSAQTGKQAPPPGRPGPFSLQDKAKLADILLGAGLADVSVSELAVSTHANSFEEWMARTTALAGPLAALLASMPEAAKQGLQARLREAAGPYTTSTGLDFPGLTLLASARRK</sequence>